<keyword evidence="3" id="KW-0342">GTP-binding</keyword>
<sequence>MTESLPRLETEFRNIGIVAHVDAGKTTTTEQMLFRSGRLKILGRVDEGTSHTDWLEVERQRGISVRAAVTRYEWNGCTVNLIDTPGHIDFSAEVERSLRVLDGAILVVSAAEGVQGYTETLWHALSELNIPTLIYVNKVDRVGTELQDVIHQLKSILSPSIVPIQQVDADGPPFSAVASVFATSHPELLEELHTVLAENDEALFEAYVEGQRPDVQTLMSALKKQVRLRLAFPVLFGASLKGIGVAELMDAVVDYLPRPRGEINDPMSGVVFKVERHPSQGRVTYVRLFSGQMKNRDSVVNQTRSVVEKVNQIRQIDVSTYHDVGWLGAGDVGALYGLSQAQIGDVFGDPGPEFIRNAKSLSVPLLTVQVLPERDDDYMQLVEALMELNLEDPSLSAEWMQEEREVHIKAMGTIQLEVLQEMILDRFGLRVSFTEPSVIYKETPKQSAEGFVAYTMPKPCWAVLRFMIEPLPRGSGVLYQAHVRTDDLLQRYQNEVERRVPEALEQGLFGWEVTDLRITLVEGQHHVWHTHPLDFVVATPMGIMDGLQNAGSQLLEPILEFKLSVPEGFSGRVLNDLSVMRGDFQNPFTSRGRFSVEGTIPLATSLEYPVKLAMLTGGRGVFTTRFLEYREAPPDVYAERKRRGVNPLDTAKYILWARNALGNS</sequence>
<keyword evidence="2" id="KW-0648">Protein biosynthesis</keyword>
<dbReference type="InterPro" id="IPR035647">
    <property type="entry name" value="EFG_III/V"/>
</dbReference>
<dbReference type="PROSITE" id="PS51722">
    <property type="entry name" value="G_TR_2"/>
    <property type="match status" value="1"/>
</dbReference>
<dbReference type="Pfam" id="PF00009">
    <property type="entry name" value="GTP_EFTU"/>
    <property type="match status" value="1"/>
</dbReference>
<dbReference type="SUPFAM" id="SSF52540">
    <property type="entry name" value="P-loop containing nucleoside triphosphate hydrolases"/>
    <property type="match status" value="1"/>
</dbReference>
<dbReference type="SUPFAM" id="SSF54211">
    <property type="entry name" value="Ribosomal protein S5 domain 2-like"/>
    <property type="match status" value="1"/>
</dbReference>
<dbReference type="InterPro" id="IPR000640">
    <property type="entry name" value="EFG_V-like"/>
</dbReference>
<dbReference type="CDD" id="cd04168">
    <property type="entry name" value="TetM_like"/>
    <property type="match status" value="1"/>
</dbReference>
<dbReference type="GO" id="GO:0003924">
    <property type="term" value="F:GTPase activity"/>
    <property type="evidence" value="ECO:0007669"/>
    <property type="project" value="InterPro"/>
</dbReference>
<dbReference type="SUPFAM" id="SSF54980">
    <property type="entry name" value="EF-G C-terminal domain-like"/>
    <property type="match status" value="2"/>
</dbReference>
<dbReference type="GO" id="GO:0006412">
    <property type="term" value="P:translation"/>
    <property type="evidence" value="ECO:0007669"/>
    <property type="project" value="UniProtKB-KW"/>
</dbReference>
<dbReference type="Gene3D" id="3.30.70.240">
    <property type="match status" value="1"/>
</dbReference>
<organism evidence="5 6">
    <name type="scientific">Alicyclobacillus ferrooxydans</name>
    <dbReference type="NCBI Taxonomy" id="471514"/>
    <lineage>
        <taxon>Bacteria</taxon>
        <taxon>Bacillati</taxon>
        <taxon>Bacillota</taxon>
        <taxon>Bacilli</taxon>
        <taxon>Bacillales</taxon>
        <taxon>Alicyclobacillaceae</taxon>
        <taxon>Alicyclobacillus</taxon>
    </lineage>
</organism>
<dbReference type="EMBL" id="LJCO01000030">
    <property type="protein sequence ID" value="KPV44575.1"/>
    <property type="molecule type" value="Genomic_DNA"/>
</dbReference>
<dbReference type="GO" id="GO:0005525">
    <property type="term" value="F:GTP binding"/>
    <property type="evidence" value="ECO:0007669"/>
    <property type="project" value="UniProtKB-KW"/>
</dbReference>
<evidence type="ECO:0000313" key="6">
    <source>
        <dbReference type="Proteomes" id="UP000050482"/>
    </source>
</evidence>
<dbReference type="Pfam" id="PF22042">
    <property type="entry name" value="EF-G_D2"/>
    <property type="match status" value="1"/>
</dbReference>
<dbReference type="PRINTS" id="PR00315">
    <property type="entry name" value="ELONGATNFCT"/>
</dbReference>
<dbReference type="InterPro" id="IPR005225">
    <property type="entry name" value="Small_GTP-bd"/>
</dbReference>
<accession>A0A0P9GTP4</accession>
<dbReference type="AlphaFoldDB" id="A0A0P9GTP4"/>
<dbReference type="InterPro" id="IPR000795">
    <property type="entry name" value="T_Tr_GTP-bd_dom"/>
</dbReference>
<dbReference type="SMART" id="SM00838">
    <property type="entry name" value="EFG_C"/>
    <property type="match status" value="1"/>
</dbReference>
<dbReference type="PRINTS" id="PR01037">
    <property type="entry name" value="TCRTETOQM"/>
</dbReference>
<dbReference type="PANTHER" id="PTHR43261">
    <property type="entry name" value="TRANSLATION ELONGATION FACTOR G-RELATED"/>
    <property type="match status" value="1"/>
</dbReference>
<dbReference type="RefSeq" id="WP_054968289.1">
    <property type="nucleotide sequence ID" value="NZ_LJCO01000030.1"/>
</dbReference>
<dbReference type="InterPro" id="IPR041095">
    <property type="entry name" value="EFG_II"/>
</dbReference>
<dbReference type="PANTHER" id="PTHR43261:SF1">
    <property type="entry name" value="RIBOSOME-RELEASING FACTOR 2, MITOCHONDRIAL"/>
    <property type="match status" value="1"/>
</dbReference>
<comment type="caution">
    <text evidence="5">The sequence shown here is derived from an EMBL/GenBank/DDBJ whole genome shotgun (WGS) entry which is preliminary data.</text>
</comment>
<dbReference type="InterPro" id="IPR020568">
    <property type="entry name" value="Ribosomal_Su5_D2-typ_SF"/>
</dbReference>
<dbReference type="Pfam" id="PF00679">
    <property type="entry name" value="EFG_C"/>
    <property type="match status" value="1"/>
</dbReference>
<dbReference type="OrthoDB" id="9804431at2"/>
<evidence type="ECO:0000256" key="1">
    <source>
        <dbReference type="ARBA" id="ARBA00022741"/>
    </source>
</evidence>
<dbReference type="STRING" id="471514.AN477_06130"/>
<dbReference type="InterPro" id="IPR053905">
    <property type="entry name" value="EF-G-like_DII"/>
</dbReference>
<dbReference type="NCBIfam" id="TIGR00231">
    <property type="entry name" value="small_GTP"/>
    <property type="match status" value="1"/>
</dbReference>
<dbReference type="InterPro" id="IPR031157">
    <property type="entry name" value="G_TR_CS"/>
</dbReference>
<feature type="domain" description="Tr-type G" evidence="4">
    <location>
        <begin position="10"/>
        <end position="260"/>
    </location>
</feature>
<protein>
    <submittedName>
        <fullName evidence="5">GTP-binding protein</fullName>
    </submittedName>
</protein>
<dbReference type="InterPro" id="IPR014721">
    <property type="entry name" value="Ribsml_uS5_D2-typ_fold_subgr"/>
</dbReference>
<dbReference type="PROSITE" id="PS00301">
    <property type="entry name" value="G_TR_1"/>
    <property type="match status" value="1"/>
</dbReference>
<dbReference type="Proteomes" id="UP000050482">
    <property type="component" value="Unassembled WGS sequence"/>
</dbReference>
<dbReference type="Pfam" id="PF14492">
    <property type="entry name" value="EFG_III"/>
    <property type="match status" value="1"/>
</dbReference>
<evidence type="ECO:0000259" key="4">
    <source>
        <dbReference type="PROSITE" id="PS51722"/>
    </source>
</evidence>
<dbReference type="Pfam" id="PF03764">
    <property type="entry name" value="EFG_IV"/>
    <property type="match status" value="1"/>
</dbReference>
<dbReference type="SUPFAM" id="SSF50447">
    <property type="entry name" value="Translation proteins"/>
    <property type="match status" value="1"/>
</dbReference>
<proteinExistence type="predicted"/>
<dbReference type="InterPro" id="IPR009000">
    <property type="entry name" value="Transl_B-barrel_sf"/>
</dbReference>
<keyword evidence="6" id="KW-1185">Reference proteome</keyword>
<dbReference type="InterPro" id="IPR027417">
    <property type="entry name" value="P-loop_NTPase"/>
</dbReference>
<dbReference type="PATRIC" id="fig|471514.4.peg.4201"/>
<dbReference type="GO" id="GO:0032790">
    <property type="term" value="P:ribosome disassembly"/>
    <property type="evidence" value="ECO:0007669"/>
    <property type="project" value="TreeGrafter"/>
</dbReference>
<keyword evidence="1" id="KW-0547">Nucleotide-binding</keyword>
<reference evidence="5 6" key="1">
    <citation type="submission" date="2015-09" db="EMBL/GenBank/DDBJ databases">
        <title>Draft genome sequence of Alicyclobacillus ferrooxydans DSM 22381.</title>
        <authorList>
            <person name="Hemp J."/>
        </authorList>
    </citation>
    <scope>NUCLEOTIDE SEQUENCE [LARGE SCALE GENOMIC DNA]</scope>
    <source>
        <strain evidence="5 6">TC-34</strain>
    </source>
</reference>
<name>A0A0P9GTP4_9BACL</name>
<dbReference type="Gene3D" id="2.40.30.10">
    <property type="entry name" value="Translation factors"/>
    <property type="match status" value="1"/>
</dbReference>
<dbReference type="SMART" id="SM00889">
    <property type="entry name" value="EFG_IV"/>
    <property type="match status" value="1"/>
</dbReference>
<gene>
    <name evidence="5" type="ORF">AN477_06130</name>
</gene>
<evidence type="ECO:0000313" key="5">
    <source>
        <dbReference type="EMBL" id="KPV44575.1"/>
    </source>
</evidence>
<dbReference type="InterPro" id="IPR005517">
    <property type="entry name" value="Transl_elong_EFG/EF2_IV"/>
</dbReference>
<dbReference type="Gene3D" id="3.40.50.300">
    <property type="entry name" value="P-loop containing nucleotide triphosphate hydrolases"/>
    <property type="match status" value="1"/>
</dbReference>
<dbReference type="Gene3D" id="3.30.70.870">
    <property type="entry name" value="Elongation Factor G (Translational Gtpase), domain 3"/>
    <property type="match status" value="1"/>
</dbReference>
<evidence type="ECO:0000256" key="3">
    <source>
        <dbReference type="ARBA" id="ARBA00023134"/>
    </source>
</evidence>
<dbReference type="Gene3D" id="3.30.230.10">
    <property type="match status" value="1"/>
</dbReference>
<evidence type="ECO:0000256" key="2">
    <source>
        <dbReference type="ARBA" id="ARBA00022917"/>
    </source>
</evidence>